<reference evidence="1 2" key="1">
    <citation type="submission" date="2012-06" db="EMBL/GenBank/DDBJ databases">
        <title>Draft Genome Sequence of Lactobacillus pasteurii CRBIP 24.76T.</title>
        <authorList>
            <person name="Cousin S."/>
            <person name="Bouchier C."/>
            <person name="Loux V."/>
            <person name="Ma L."/>
            <person name="Creno S."/>
            <person name="Bizet C."/>
            <person name="Clermont D."/>
        </authorList>
    </citation>
    <scope>NUCLEOTIDE SEQUENCE [LARGE SCALE GENOMIC DNA]</scope>
    <source>
        <strain evidence="2">CRBIP 24.76T</strain>
    </source>
</reference>
<dbReference type="Proteomes" id="UP000009311">
    <property type="component" value="Unassembled WGS sequence"/>
</dbReference>
<accession>I7LB70</accession>
<dbReference type="eggNOG" id="COG3935">
    <property type="taxonomic scope" value="Bacteria"/>
</dbReference>
<sequence length="107" mass="12429">MVWNSEALKMIIRKIDSVTNVPNQIINADNLSFKARGIFVYLWAQVKNGGEQDFKKLVQHTPEGTTSIRSGLKELENKGYLKRDKKRYTNGQYKESFWILSEYGDLK</sequence>
<dbReference type="STRING" id="1423790.BN53_04310"/>
<keyword evidence="2" id="KW-1185">Reference proteome</keyword>
<gene>
    <name evidence="1" type="ORF">BN53_04310</name>
</gene>
<organism evidence="1 2">
    <name type="scientific">Lactobacillus pasteurii DSM 23907 = CRBIP 24.76</name>
    <dbReference type="NCBI Taxonomy" id="1423790"/>
    <lineage>
        <taxon>Bacteria</taxon>
        <taxon>Bacillati</taxon>
        <taxon>Bacillota</taxon>
        <taxon>Bacilli</taxon>
        <taxon>Lactobacillales</taxon>
        <taxon>Lactobacillaceae</taxon>
        <taxon>Lactobacillus</taxon>
    </lineage>
</organism>
<evidence type="ECO:0000313" key="2">
    <source>
        <dbReference type="Proteomes" id="UP000009311"/>
    </source>
</evidence>
<dbReference type="EMBL" id="CAKD01000021">
    <property type="protein sequence ID" value="CCI85311.1"/>
    <property type="molecule type" value="Genomic_DNA"/>
</dbReference>
<name>I7LB70_9LACO</name>
<proteinExistence type="predicted"/>
<comment type="caution">
    <text evidence="1">The sequence shown here is derived from an EMBL/GenBank/DDBJ whole genome shotgun (WGS) entry which is preliminary data.</text>
</comment>
<dbReference type="AlphaFoldDB" id="I7LB70"/>
<evidence type="ECO:0000313" key="1">
    <source>
        <dbReference type="EMBL" id="CCI85311.1"/>
    </source>
</evidence>
<protein>
    <submittedName>
        <fullName evidence="1">DnaA</fullName>
    </submittedName>
</protein>